<accession>A0ACB8U2P5</accession>
<evidence type="ECO:0000313" key="2">
    <source>
        <dbReference type="Proteomes" id="UP001055072"/>
    </source>
</evidence>
<dbReference type="EMBL" id="MU274913">
    <property type="protein sequence ID" value="KAI0088633.1"/>
    <property type="molecule type" value="Genomic_DNA"/>
</dbReference>
<organism evidence="1 2">
    <name type="scientific">Irpex rosettiformis</name>
    <dbReference type="NCBI Taxonomy" id="378272"/>
    <lineage>
        <taxon>Eukaryota</taxon>
        <taxon>Fungi</taxon>
        <taxon>Dikarya</taxon>
        <taxon>Basidiomycota</taxon>
        <taxon>Agaricomycotina</taxon>
        <taxon>Agaricomycetes</taxon>
        <taxon>Polyporales</taxon>
        <taxon>Irpicaceae</taxon>
        <taxon>Irpex</taxon>
    </lineage>
</organism>
<sequence>MSPQSALELAVGPLLVLICVACILFGVFSAQVFFYWSTYDKDGPKLKAFVCFIWILEALHTAFCIHVMYFYFVTHFGDPVHGVNTIVWSCGITVILEVVIVSLTEGFYVRRIWHLAGKKSWVVAGPTLLLIVRAFFSLYTVSFLYKYETWANYREHQTAQSFLWTAFSLGLVADFSITSLLIGLLRKKRTKFAATNMKVAKLMHYTINTGALTLIVSAAVIGTIGVKNSLLFGGMIEVVSKLYANSMLAMLNARKHITLLGEGDMSEFVMSTRGSSNRHTTGIKIVTETSIARDMDEQLSNPTNAKDSFQDYNVYDGSTQKVQSDALTRV</sequence>
<comment type="caution">
    <text evidence="1">The sequence shown here is derived from an EMBL/GenBank/DDBJ whole genome shotgun (WGS) entry which is preliminary data.</text>
</comment>
<keyword evidence="2" id="KW-1185">Reference proteome</keyword>
<name>A0ACB8U2P5_9APHY</name>
<reference evidence="1" key="1">
    <citation type="journal article" date="2021" name="Environ. Microbiol.">
        <title>Gene family expansions and transcriptome signatures uncover fungal adaptations to wood decay.</title>
        <authorList>
            <person name="Hage H."/>
            <person name="Miyauchi S."/>
            <person name="Viragh M."/>
            <person name="Drula E."/>
            <person name="Min B."/>
            <person name="Chaduli D."/>
            <person name="Navarro D."/>
            <person name="Favel A."/>
            <person name="Norest M."/>
            <person name="Lesage-Meessen L."/>
            <person name="Balint B."/>
            <person name="Merenyi Z."/>
            <person name="de Eugenio L."/>
            <person name="Morin E."/>
            <person name="Martinez A.T."/>
            <person name="Baldrian P."/>
            <person name="Stursova M."/>
            <person name="Martinez M.J."/>
            <person name="Novotny C."/>
            <person name="Magnuson J.K."/>
            <person name="Spatafora J.W."/>
            <person name="Maurice S."/>
            <person name="Pangilinan J."/>
            <person name="Andreopoulos W."/>
            <person name="LaButti K."/>
            <person name="Hundley H."/>
            <person name="Na H."/>
            <person name="Kuo A."/>
            <person name="Barry K."/>
            <person name="Lipzen A."/>
            <person name="Henrissat B."/>
            <person name="Riley R."/>
            <person name="Ahrendt S."/>
            <person name="Nagy L.G."/>
            <person name="Grigoriev I.V."/>
            <person name="Martin F."/>
            <person name="Rosso M.N."/>
        </authorList>
    </citation>
    <scope>NUCLEOTIDE SEQUENCE</scope>
    <source>
        <strain evidence="1">CBS 384.51</strain>
    </source>
</reference>
<gene>
    <name evidence="1" type="ORF">BDY19DRAFT_994011</name>
</gene>
<evidence type="ECO:0000313" key="1">
    <source>
        <dbReference type="EMBL" id="KAI0088633.1"/>
    </source>
</evidence>
<proteinExistence type="predicted"/>
<protein>
    <submittedName>
        <fullName evidence="1">Uncharacterized protein</fullName>
    </submittedName>
</protein>
<dbReference type="Proteomes" id="UP001055072">
    <property type="component" value="Unassembled WGS sequence"/>
</dbReference>